<dbReference type="Pfam" id="PF00148">
    <property type="entry name" value="Oxidored_nitro"/>
    <property type="match status" value="2"/>
</dbReference>
<keyword evidence="3" id="KW-1185">Reference proteome</keyword>
<feature type="domain" description="Nitrogenase/oxidoreductase component 1" evidence="1">
    <location>
        <begin position="29"/>
        <end position="142"/>
    </location>
</feature>
<dbReference type="PANTHER" id="PTHR42956:SF1">
    <property type="entry name" value="NITROGENASE IRON-MOLYBDENUM COFACTOR BIOSYNTHESIS PROTEIN NIFE"/>
    <property type="match status" value="1"/>
</dbReference>
<evidence type="ECO:0000259" key="1">
    <source>
        <dbReference type="Pfam" id="PF00148"/>
    </source>
</evidence>
<dbReference type="AlphaFoldDB" id="A0A7M2RJN2"/>
<organism evidence="2 3">
    <name type="scientific">Blautia liquoris</name>
    <dbReference type="NCBI Taxonomy" id="2779518"/>
    <lineage>
        <taxon>Bacteria</taxon>
        <taxon>Bacillati</taxon>
        <taxon>Bacillota</taxon>
        <taxon>Clostridia</taxon>
        <taxon>Lachnospirales</taxon>
        <taxon>Lachnospiraceae</taxon>
        <taxon>Blautia</taxon>
    </lineage>
</organism>
<dbReference type="PANTHER" id="PTHR42956">
    <property type="entry name" value="NITROGENASE IRON-MOLYBDENUM COFACTOR BIOSYNTHESIS PROTEIN NIFE"/>
    <property type="match status" value="1"/>
</dbReference>
<dbReference type="KEGG" id="bliq:INP51_06150"/>
<dbReference type="GO" id="GO:0016491">
    <property type="term" value="F:oxidoreductase activity"/>
    <property type="evidence" value="ECO:0007669"/>
    <property type="project" value="InterPro"/>
</dbReference>
<dbReference type="Proteomes" id="UP000593601">
    <property type="component" value="Chromosome"/>
</dbReference>
<proteinExistence type="predicted"/>
<feature type="domain" description="Nitrogenase/oxidoreductase component 1" evidence="1">
    <location>
        <begin position="174"/>
        <end position="373"/>
    </location>
</feature>
<evidence type="ECO:0000313" key="2">
    <source>
        <dbReference type="EMBL" id="QOV20523.1"/>
    </source>
</evidence>
<accession>A0A7M2RJN2</accession>
<evidence type="ECO:0000313" key="3">
    <source>
        <dbReference type="Proteomes" id="UP000593601"/>
    </source>
</evidence>
<dbReference type="CDD" id="cd00316">
    <property type="entry name" value="Oxidoreductase_nitrogenase"/>
    <property type="match status" value="1"/>
</dbReference>
<gene>
    <name evidence="2" type="ORF">INP51_06150</name>
</gene>
<protein>
    <submittedName>
        <fullName evidence="2">Nitrogenase component 1</fullName>
    </submittedName>
</protein>
<dbReference type="InterPro" id="IPR049939">
    <property type="entry name" value="NifE-like"/>
</dbReference>
<dbReference type="Gene3D" id="3.40.50.1980">
    <property type="entry name" value="Nitrogenase molybdenum iron protein domain"/>
    <property type="match status" value="2"/>
</dbReference>
<reference evidence="2 3" key="1">
    <citation type="submission" date="2020-10" db="EMBL/GenBank/DDBJ databases">
        <title>Blautia liquoris sp.nov., isolated from the mud in a fermentation cellar used for the production of Chinese strong-flavoured liquor.</title>
        <authorList>
            <person name="Lu L."/>
        </authorList>
    </citation>
    <scope>NUCLEOTIDE SEQUENCE [LARGE SCALE GENOMIC DNA]</scope>
    <source>
        <strain evidence="2 3">LZLJ-3</strain>
    </source>
</reference>
<dbReference type="RefSeq" id="WP_193736842.1">
    <property type="nucleotide sequence ID" value="NZ_CP063304.1"/>
</dbReference>
<name>A0A7M2RJN2_9FIRM</name>
<dbReference type="InterPro" id="IPR000510">
    <property type="entry name" value="Nase/OxRdtase_comp1"/>
</dbReference>
<dbReference type="SUPFAM" id="SSF53807">
    <property type="entry name" value="Helical backbone' metal receptor"/>
    <property type="match status" value="1"/>
</dbReference>
<dbReference type="EMBL" id="CP063304">
    <property type="protein sequence ID" value="QOV20523.1"/>
    <property type="molecule type" value="Genomic_DNA"/>
</dbReference>
<sequence length="497" mass="57214">MKQYYFEDLLISMYPSDLLHSFGINGKISGSIYAVGEMQGVLPVIHGPRGCGYHYRFSARRRHYPYFNVISSDLSEKEIIYGGEEKLYQTVCDAYQRYHPKLILVIPTPASDIIHDDLEIVAAKARKKGIPTVAAKSETFSHRDKNFSRKRLAEVSKQKPEQQKNIPFDTKGCGYTEALLAIIENIMEKQDVQPRTVNIETIAWGKHGRQVIEEIKKTLREVNVQVISYFPSDSYENIVQMPAASLNIVRRIKWAKKMEEKFGTPFLAVNTAGKYQGLDGICHFYHDIGEFLGISEEMDALIADKKKKTSAAVCSFKKTFAKYHVILISRNLQSLPLMIKKYQDEFGFKIRCCCGIYTPKHREYLQIDDRVYENLVLRVRDTINQYTPQTKFIMNPSDEELMNEVLYCQVAFGTDDPYYEKLGIPLIHSAEESMPLSFEAYVRSMGEVYEKVSCSKNKPDLLINALGFDREDPLILDEKNIQAARKMWVETWFQKGK</sequence>